<organism evidence="5 6">
    <name type="scientific">Clostridium thailandense</name>
    <dbReference type="NCBI Taxonomy" id="2794346"/>
    <lineage>
        <taxon>Bacteria</taxon>
        <taxon>Bacillati</taxon>
        <taxon>Bacillota</taxon>
        <taxon>Clostridia</taxon>
        <taxon>Eubacteriales</taxon>
        <taxon>Clostridiaceae</taxon>
        <taxon>Clostridium</taxon>
    </lineage>
</organism>
<evidence type="ECO:0000256" key="3">
    <source>
        <dbReference type="ARBA" id="ARBA00023163"/>
    </source>
</evidence>
<dbReference type="GO" id="GO:0003700">
    <property type="term" value="F:DNA-binding transcription factor activity"/>
    <property type="evidence" value="ECO:0007669"/>
    <property type="project" value="InterPro"/>
</dbReference>
<keyword evidence="3" id="KW-0804">Transcription</keyword>
<dbReference type="PROSITE" id="PS50931">
    <property type="entry name" value="HTH_LYSR"/>
    <property type="match status" value="1"/>
</dbReference>
<dbReference type="PANTHER" id="PTHR30419:SF28">
    <property type="entry name" value="HTH-TYPE TRANSCRIPTIONAL REGULATOR BSDA"/>
    <property type="match status" value="1"/>
</dbReference>
<dbReference type="Pfam" id="PF03466">
    <property type="entry name" value="LysR_substrate"/>
    <property type="match status" value="1"/>
</dbReference>
<evidence type="ECO:0000256" key="1">
    <source>
        <dbReference type="ARBA" id="ARBA00023015"/>
    </source>
</evidence>
<dbReference type="CDD" id="cd05466">
    <property type="entry name" value="PBP2_LTTR_substrate"/>
    <property type="match status" value="1"/>
</dbReference>
<dbReference type="AlphaFoldDB" id="A0A949U0I5"/>
<dbReference type="RefSeq" id="WP_218323144.1">
    <property type="nucleotide sequence ID" value="NZ_JAEEGC010000154.1"/>
</dbReference>
<keyword evidence="6" id="KW-1185">Reference proteome</keyword>
<evidence type="ECO:0000259" key="4">
    <source>
        <dbReference type="PROSITE" id="PS50931"/>
    </source>
</evidence>
<sequence length="296" mass="33756">MDMNIQKYMAFAKTVEYGSFTKAAEVLNYSQSGISRMINDLEKEWSVSLLERGRAGVRLTSDGLKLLPFAQSVCNEYQKLQAQVDELNGLQSGLIRIGTFSSVATHWLPNIIKEFQKDYPNIDYELLLGDYTEIENWILEGRVDCGFLKLPTLAEFETTFLEQDKLLVVLPENHPLADCECFPVKSLCDYPFMLLEKGAKAEISEIFEKCNLKPKVHFTTWDDYAIMSMVESGLGISILPELILQRIPYRIVIKELDIPAYRNIGLAMRDKKSASLAVKRFLDYLPCRNSLKKGNL</sequence>
<feature type="domain" description="HTH lysR-type" evidence="4">
    <location>
        <begin position="3"/>
        <end position="60"/>
    </location>
</feature>
<dbReference type="InterPro" id="IPR000847">
    <property type="entry name" value="LysR_HTH_N"/>
</dbReference>
<keyword evidence="2" id="KW-0238">DNA-binding</keyword>
<reference evidence="5" key="1">
    <citation type="submission" date="2020-12" db="EMBL/GenBank/DDBJ databases">
        <title>Clostridium thailandense sp. nov., a novel acetogenic bacterium isolated from peat land soil in Thailand.</title>
        <authorList>
            <person name="Chaikitkaew S."/>
            <person name="Birkeland N.K."/>
        </authorList>
    </citation>
    <scope>NUCLEOTIDE SEQUENCE</scope>
    <source>
        <strain evidence="5">PL3</strain>
    </source>
</reference>
<evidence type="ECO:0000313" key="6">
    <source>
        <dbReference type="Proteomes" id="UP000694308"/>
    </source>
</evidence>
<dbReference type="InterPro" id="IPR005119">
    <property type="entry name" value="LysR_subst-bd"/>
</dbReference>
<name>A0A949U0I5_9CLOT</name>
<dbReference type="PANTHER" id="PTHR30419">
    <property type="entry name" value="HTH-TYPE TRANSCRIPTIONAL REGULATOR YBHD"/>
    <property type="match status" value="1"/>
</dbReference>
<comment type="caution">
    <text evidence="5">The sequence shown here is derived from an EMBL/GenBank/DDBJ whole genome shotgun (WGS) entry which is preliminary data.</text>
</comment>
<dbReference type="Proteomes" id="UP000694308">
    <property type="component" value="Unassembled WGS sequence"/>
</dbReference>
<protein>
    <submittedName>
        <fullName evidence="5">LysR family transcriptional regulator</fullName>
    </submittedName>
</protein>
<accession>A0A949U0I5</accession>
<proteinExistence type="predicted"/>
<keyword evidence="1" id="KW-0805">Transcription regulation</keyword>
<dbReference type="EMBL" id="JAEEGC010000154">
    <property type="protein sequence ID" value="MBV7276098.1"/>
    <property type="molecule type" value="Genomic_DNA"/>
</dbReference>
<dbReference type="Pfam" id="PF00126">
    <property type="entry name" value="HTH_1"/>
    <property type="match status" value="1"/>
</dbReference>
<evidence type="ECO:0000313" key="5">
    <source>
        <dbReference type="EMBL" id="MBV7276098.1"/>
    </source>
</evidence>
<gene>
    <name evidence="5" type="ORF">I6U48_24735</name>
</gene>
<dbReference type="GO" id="GO:0003677">
    <property type="term" value="F:DNA binding"/>
    <property type="evidence" value="ECO:0007669"/>
    <property type="project" value="UniProtKB-KW"/>
</dbReference>
<dbReference type="InterPro" id="IPR050950">
    <property type="entry name" value="HTH-type_LysR_regulators"/>
</dbReference>
<dbReference type="GO" id="GO:0005829">
    <property type="term" value="C:cytosol"/>
    <property type="evidence" value="ECO:0007669"/>
    <property type="project" value="TreeGrafter"/>
</dbReference>
<evidence type="ECO:0000256" key="2">
    <source>
        <dbReference type="ARBA" id="ARBA00023125"/>
    </source>
</evidence>